<comment type="caution">
    <text evidence="2">The sequence shown here is derived from an EMBL/GenBank/DDBJ whole genome shotgun (WGS) entry which is preliminary data.</text>
</comment>
<dbReference type="Proteomes" id="UP001596087">
    <property type="component" value="Unassembled WGS sequence"/>
</dbReference>
<dbReference type="EMBL" id="JBHSKD010000004">
    <property type="protein sequence ID" value="MFC5176059.1"/>
    <property type="molecule type" value="Genomic_DNA"/>
</dbReference>
<dbReference type="SUPFAM" id="SSF54427">
    <property type="entry name" value="NTF2-like"/>
    <property type="match status" value="1"/>
</dbReference>
<sequence>MVAVHRFIEAFNDDDVDLAQAACVDETSIIDDFPPYQWTGHGATTRWYRDMAGMAEVYGMSDWSVVLDQPRHLTVSDQRAYVVVPVTARWLEDGTPADRTGYLTAALRELADEWRVSAITWAWS</sequence>
<dbReference type="InterPro" id="IPR037401">
    <property type="entry name" value="SnoaL-like"/>
</dbReference>
<reference evidence="3" key="1">
    <citation type="journal article" date="2019" name="Int. J. Syst. Evol. Microbiol.">
        <title>The Global Catalogue of Microorganisms (GCM) 10K type strain sequencing project: providing services to taxonomists for standard genome sequencing and annotation.</title>
        <authorList>
            <consortium name="The Broad Institute Genomics Platform"/>
            <consortium name="The Broad Institute Genome Sequencing Center for Infectious Disease"/>
            <person name="Wu L."/>
            <person name="Ma J."/>
        </authorList>
    </citation>
    <scope>NUCLEOTIDE SEQUENCE [LARGE SCALE GENOMIC DNA]</scope>
    <source>
        <strain evidence="3">DFY41</strain>
    </source>
</reference>
<gene>
    <name evidence="2" type="ORF">ACFPGP_05205</name>
</gene>
<accession>A0ABW0BFI8</accession>
<dbReference type="InterPro" id="IPR032710">
    <property type="entry name" value="NTF2-like_dom_sf"/>
</dbReference>
<keyword evidence="3" id="KW-1185">Reference proteome</keyword>
<evidence type="ECO:0000313" key="3">
    <source>
        <dbReference type="Proteomes" id="UP001596087"/>
    </source>
</evidence>
<evidence type="ECO:0000313" key="2">
    <source>
        <dbReference type="EMBL" id="MFC5176059.1"/>
    </source>
</evidence>
<protein>
    <submittedName>
        <fullName evidence="2">Nuclear transport factor 2 family protein</fullName>
    </submittedName>
</protein>
<feature type="domain" description="SnoaL-like" evidence="1">
    <location>
        <begin position="4"/>
        <end position="116"/>
    </location>
</feature>
<name>A0ABW0BFI8_9ACTN</name>
<organism evidence="2 3">
    <name type="scientific">Nocardioides taihuensis</name>
    <dbReference type="NCBI Taxonomy" id="1835606"/>
    <lineage>
        <taxon>Bacteria</taxon>
        <taxon>Bacillati</taxon>
        <taxon>Actinomycetota</taxon>
        <taxon>Actinomycetes</taxon>
        <taxon>Propionibacteriales</taxon>
        <taxon>Nocardioidaceae</taxon>
        <taxon>Nocardioides</taxon>
    </lineage>
</organism>
<dbReference type="Gene3D" id="3.10.450.50">
    <property type="match status" value="1"/>
</dbReference>
<evidence type="ECO:0000259" key="1">
    <source>
        <dbReference type="Pfam" id="PF13474"/>
    </source>
</evidence>
<proteinExistence type="predicted"/>
<dbReference type="RefSeq" id="WP_378587782.1">
    <property type="nucleotide sequence ID" value="NZ_JBHSKD010000004.1"/>
</dbReference>
<dbReference type="Pfam" id="PF13474">
    <property type="entry name" value="SnoaL_3"/>
    <property type="match status" value="1"/>
</dbReference>